<dbReference type="InterPro" id="IPR045093">
    <property type="entry name" value="Cullin"/>
</dbReference>
<dbReference type="SUPFAM" id="SSF75632">
    <property type="entry name" value="Cullin homology domain"/>
    <property type="match status" value="1"/>
</dbReference>
<reference evidence="8" key="1">
    <citation type="journal article" date="2013" name="Genetics">
        <title>The draft genome and transcriptome of Panagrellus redivivus are shaped by the harsh demands of a free-living lifestyle.</title>
        <authorList>
            <person name="Srinivasan J."/>
            <person name="Dillman A.R."/>
            <person name="Macchietto M.G."/>
            <person name="Heikkinen L."/>
            <person name="Lakso M."/>
            <person name="Fracchia K.M."/>
            <person name="Antoshechkin I."/>
            <person name="Mortazavi A."/>
            <person name="Wong G."/>
            <person name="Sternberg P.W."/>
        </authorList>
    </citation>
    <scope>NUCLEOTIDE SEQUENCE [LARGE SCALE GENOMIC DNA]</scope>
    <source>
        <strain evidence="8">MT8872</strain>
    </source>
</reference>
<evidence type="ECO:0000256" key="5">
    <source>
        <dbReference type="PROSITE-ProRule" id="PRU00330"/>
    </source>
</evidence>
<dbReference type="Pfam" id="PF10557">
    <property type="entry name" value="Cullin_Nedd8"/>
    <property type="match status" value="1"/>
</dbReference>
<sequence>MGYLNRHYIKKSVDDNTPDITYYYNESILQWEKGLFDAIEEPLVSAVYQQILKERNGERIESSLITNVIKSILALGINDPELPKKEKEGKSIYIYEKTFEQRFLDRTSEYYIFEAKEFLQQHDIFQYMKKVEDRIREERERVTRYLHLSTLPKIESTIDNAMIIEYLDQFRAEFDNMLAHNQIENLSRMHHLCSRVEGALNALHDKFRVHIVEKGLEAVSALISETPNVDPATYFNTIMGTHKHFDNVVKNAFRNDAIFRQFFDQAMTEIINNNANAFRNDAIFRQFFDQAMTEIINNNAVTAKFNSSAKSSDLVARYCDFLLRKSPKALPEKEIEEAMDQVIICICYIGDKDVFQRQYSQVLAKRLVFKVSASDDFEALMLSKLKRMFGFEYVNKLERMFQDSLLSHDLTAESKNRVKDNNINVNGVDLSTIVLAQGVWPTNFNKKNDMVVPNMLEASFSEFSAYYCQKFNGRKLEWLHNMGRGEVQCSVFSRKYSFCVNTYQLAVLNLYNDADSYTLQQILDNVGITKEELPGVLMAMIKFELFKLEGGVSFGPNTPLETKLELNMKFSSKKMKMDFSKAVPKADTKKEDAELAKDVQDDRIMVIQAAIVRVMKMRKTLAHNALITEVIQQLSYRFKPDVRMIKKCIELLIEKEYLARTNEDRQMYEYLS</sequence>
<protein>
    <submittedName>
        <fullName evidence="9">CULLIN_2 domain-containing protein</fullName>
    </submittedName>
</protein>
<dbReference type="SMART" id="SM00884">
    <property type="entry name" value="Cullin_Nedd8"/>
    <property type="match status" value="1"/>
</dbReference>
<dbReference type="Gene3D" id="3.30.230.130">
    <property type="entry name" value="Cullin, Chain C, Domain 2"/>
    <property type="match status" value="1"/>
</dbReference>
<dbReference type="SUPFAM" id="SSF74788">
    <property type="entry name" value="Cullin repeat-like"/>
    <property type="match status" value="1"/>
</dbReference>
<dbReference type="FunFam" id="1.20.1310.10:FF:000001">
    <property type="entry name" value="Cullin 3"/>
    <property type="match status" value="1"/>
</dbReference>
<dbReference type="Pfam" id="PF26557">
    <property type="entry name" value="Cullin_AB"/>
    <property type="match status" value="1"/>
</dbReference>
<dbReference type="WBParaSite" id="Pan_g21435.t1">
    <property type="protein sequence ID" value="Pan_g21435.t1"/>
    <property type="gene ID" value="Pan_g21435"/>
</dbReference>
<dbReference type="PANTHER" id="PTHR11932">
    <property type="entry name" value="CULLIN"/>
    <property type="match status" value="1"/>
</dbReference>
<dbReference type="GO" id="GO:0031625">
    <property type="term" value="F:ubiquitin protein ligase binding"/>
    <property type="evidence" value="ECO:0007669"/>
    <property type="project" value="InterPro"/>
</dbReference>
<keyword evidence="4" id="KW-0832">Ubl conjugation</keyword>
<dbReference type="InterPro" id="IPR016158">
    <property type="entry name" value="Cullin_homology"/>
</dbReference>
<dbReference type="InterPro" id="IPR001373">
    <property type="entry name" value="Cullin_N"/>
</dbReference>
<organism evidence="8 9">
    <name type="scientific">Panagrellus redivivus</name>
    <name type="common">Microworm</name>
    <dbReference type="NCBI Taxonomy" id="6233"/>
    <lineage>
        <taxon>Eukaryota</taxon>
        <taxon>Metazoa</taxon>
        <taxon>Ecdysozoa</taxon>
        <taxon>Nematoda</taxon>
        <taxon>Chromadorea</taxon>
        <taxon>Rhabditida</taxon>
        <taxon>Tylenchina</taxon>
        <taxon>Panagrolaimomorpha</taxon>
        <taxon>Panagrolaimoidea</taxon>
        <taxon>Panagrolaimidae</taxon>
        <taxon>Panagrellus</taxon>
    </lineage>
</organism>
<accession>A0A7E4VI62</accession>
<evidence type="ECO:0000256" key="4">
    <source>
        <dbReference type="ARBA" id="ARBA00022843"/>
    </source>
</evidence>
<evidence type="ECO:0000259" key="7">
    <source>
        <dbReference type="PROSITE" id="PS50069"/>
    </source>
</evidence>
<dbReference type="FunFam" id="1.20.1310.10:FF:000002">
    <property type="entry name" value="cullin-3 isoform X1"/>
    <property type="match status" value="1"/>
</dbReference>
<dbReference type="InterPro" id="IPR019559">
    <property type="entry name" value="Cullin_neddylation_domain"/>
</dbReference>
<keyword evidence="2" id="KW-1017">Isopeptide bond</keyword>
<evidence type="ECO:0000256" key="3">
    <source>
        <dbReference type="ARBA" id="ARBA00022786"/>
    </source>
</evidence>
<dbReference type="InterPro" id="IPR036388">
    <property type="entry name" value="WH-like_DNA-bd_sf"/>
</dbReference>
<evidence type="ECO:0000256" key="1">
    <source>
        <dbReference type="ARBA" id="ARBA00006019"/>
    </source>
</evidence>
<dbReference type="InterPro" id="IPR059120">
    <property type="entry name" value="Cullin-like_AB"/>
</dbReference>
<name>A0A7E4VI62_PANRE</name>
<dbReference type="GO" id="GO:0006511">
    <property type="term" value="P:ubiquitin-dependent protein catabolic process"/>
    <property type="evidence" value="ECO:0007669"/>
    <property type="project" value="InterPro"/>
</dbReference>
<dbReference type="AlphaFoldDB" id="A0A7E4VI62"/>
<evidence type="ECO:0000256" key="6">
    <source>
        <dbReference type="RuleBase" id="RU003829"/>
    </source>
</evidence>
<keyword evidence="8" id="KW-1185">Reference proteome</keyword>
<dbReference type="PROSITE" id="PS50069">
    <property type="entry name" value="CULLIN_2"/>
    <property type="match status" value="1"/>
</dbReference>
<dbReference type="InterPro" id="IPR036317">
    <property type="entry name" value="Cullin_homology_sf"/>
</dbReference>
<keyword evidence="3" id="KW-0833">Ubl conjugation pathway</keyword>
<dbReference type="PROSITE" id="PS01256">
    <property type="entry name" value="CULLIN_1"/>
    <property type="match status" value="1"/>
</dbReference>
<evidence type="ECO:0000256" key="2">
    <source>
        <dbReference type="ARBA" id="ARBA00022499"/>
    </source>
</evidence>
<dbReference type="InterPro" id="IPR016159">
    <property type="entry name" value="Cullin_repeat-like_dom_sf"/>
</dbReference>
<dbReference type="Gene3D" id="1.20.1310.10">
    <property type="entry name" value="Cullin Repeats"/>
    <property type="match status" value="3"/>
</dbReference>
<dbReference type="Pfam" id="PF00888">
    <property type="entry name" value="Cullin"/>
    <property type="match status" value="2"/>
</dbReference>
<evidence type="ECO:0000313" key="8">
    <source>
        <dbReference type="Proteomes" id="UP000492821"/>
    </source>
</evidence>
<dbReference type="SMART" id="SM00182">
    <property type="entry name" value="CULLIN"/>
    <property type="match status" value="1"/>
</dbReference>
<dbReference type="Gene3D" id="1.10.10.10">
    <property type="entry name" value="Winged helix-like DNA-binding domain superfamily/Winged helix DNA-binding domain"/>
    <property type="match status" value="1"/>
</dbReference>
<dbReference type="InterPro" id="IPR036390">
    <property type="entry name" value="WH_DNA-bd_sf"/>
</dbReference>
<dbReference type="SUPFAM" id="SSF46785">
    <property type="entry name" value="Winged helix' DNA-binding domain"/>
    <property type="match status" value="1"/>
</dbReference>
<proteinExistence type="inferred from homology"/>
<reference evidence="9" key="2">
    <citation type="submission" date="2020-10" db="UniProtKB">
        <authorList>
            <consortium name="WormBaseParasite"/>
        </authorList>
    </citation>
    <scope>IDENTIFICATION</scope>
</reference>
<comment type="similarity">
    <text evidence="1 5 6">Belongs to the cullin family.</text>
</comment>
<feature type="domain" description="Cullin family profile" evidence="7">
    <location>
        <begin position="310"/>
        <end position="541"/>
    </location>
</feature>
<dbReference type="FunFam" id="1.10.10.10:FF:000014">
    <property type="entry name" value="Cullin 1"/>
    <property type="match status" value="1"/>
</dbReference>
<dbReference type="GO" id="GO:0031461">
    <property type="term" value="C:cullin-RING ubiquitin ligase complex"/>
    <property type="evidence" value="ECO:0007669"/>
    <property type="project" value="InterPro"/>
</dbReference>
<dbReference type="InterPro" id="IPR016157">
    <property type="entry name" value="Cullin_CS"/>
</dbReference>
<evidence type="ECO:0000313" key="9">
    <source>
        <dbReference type="WBParaSite" id="Pan_g21435.t1"/>
    </source>
</evidence>
<dbReference type="Proteomes" id="UP000492821">
    <property type="component" value="Unassembled WGS sequence"/>
</dbReference>